<gene>
    <name evidence="3" type="ORF">DNG_02996</name>
</gene>
<comment type="caution">
    <text evidence="3">The sequence shown here is derived from an EMBL/GenBank/DDBJ whole genome shotgun (WGS) entry which is preliminary data.</text>
</comment>
<feature type="coiled-coil region" evidence="1">
    <location>
        <begin position="278"/>
        <end position="312"/>
    </location>
</feature>
<organism evidence="3 4">
    <name type="scientific">Cephalotrichum gorgonifer</name>
    <dbReference type="NCBI Taxonomy" id="2041049"/>
    <lineage>
        <taxon>Eukaryota</taxon>
        <taxon>Fungi</taxon>
        <taxon>Dikarya</taxon>
        <taxon>Ascomycota</taxon>
        <taxon>Pezizomycotina</taxon>
        <taxon>Sordariomycetes</taxon>
        <taxon>Hypocreomycetidae</taxon>
        <taxon>Microascales</taxon>
        <taxon>Microascaceae</taxon>
        <taxon>Cephalotrichum</taxon>
    </lineage>
</organism>
<name>A0AAE8MTF2_9PEZI</name>
<feature type="compositionally biased region" description="Acidic residues" evidence="2">
    <location>
        <begin position="192"/>
        <end position="202"/>
    </location>
</feature>
<reference evidence="3" key="1">
    <citation type="submission" date="2018-03" db="EMBL/GenBank/DDBJ databases">
        <authorList>
            <person name="Guldener U."/>
        </authorList>
    </citation>
    <scope>NUCLEOTIDE SEQUENCE</scope>
</reference>
<evidence type="ECO:0000313" key="3">
    <source>
        <dbReference type="EMBL" id="SPO00146.1"/>
    </source>
</evidence>
<proteinExistence type="predicted"/>
<accession>A0AAE8MTF2</accession>
<sequence>MAMDALKNISNNVPDWLQRLGELNGQIEQRQRELVALGQSSTKSIRNRGSNESLLTKDEDEVEAPVKPSADIELADTPAEAAAAPEPAQESSNTPAITSTELKQHTRDVVKVAHAHALAQVRKQRRSQSVTSEEGHPAAYRSRRMIVVYYDSFVESFFEELVKFVSASRNLMRKAKMAAKVAHIKRMADLDVGNDDGDDDDNSGMPPRPLPSLRYLGAGRGTGMSPSLARMTAGVGGRGAGPADPASDFYDKLDKGLEYVQSTSERAAHQFLRDGDCAEEVNNIARRLAETKELAEKEIERIMRENPELANEPAEAQKVRTHRPPAVRRELNSAKESLAAGEAREAKQQPVKRNFAGLIEPNSGSNQILEADDNDEGLGDMDFKMPARIIRRAGAARTNALEVDP</sequence>
<feature type="region of interest" description="Disordered" evidence="2">
    <location>
        <begin position="337"/>
        <end position="380"/>
    </location>
</feature>
<keyword evidence="4" id="KW-1185">Reference proteome</keyword>
<feature type="compositionally biased region" description="Polar residues" evidence="2">
    <location>
        <begin position="38"/>
        <end position="54"/>
    </location>
</feature>
<dbReference type="EMBL" id="ONZQ02000003">
    <property type="protein sequence ID" value="SPO00146.1"/>
    <property type="molecule type" value="Genomic_DNA"/>
</dbReference>
<feature type="region of interest" description="Disordered" evidence="2">
    <location>
        <begin position="38"/>
        <end position="66"/>
    </location>
</feature>
<feature type="compositionally biased region" description="Acidic residues" evidence="2">
    <location>
        <begin position="370"/>
        <end position="379"/>
    </location>
</feature>
<keyword evidence="1" id="KW-0175">Coiled coil</keyword>
<dbReference type="AlphaFoldDB" id="A0AAE8MTF2"/>
<evidence type="ECO:0000313" key="4">
    <source>
        <dbReference type="Proteomes" id="UP001187682"/>
    </source>
</evidence>
<protein>
    <submittedName>
        <fullName evidence="3">Uncharacterized protein</fullName>
    </submittedName>
</protein>
<evidence type="ECO:0000256" key="2">
    <source>
        <dbReference type="SAM" id="MobiDB-lite"/>
    </source>
</evidence>
<evidence type="ECO:0000256" key="1">
    <source>
        <dbReference type="SAM" id="Coils"/>
    </source>
</evidence>
<dbReference type="Proteomes" id="UP001187682">
    <property type="component" value="Unassembled WGS sequence"/>
</dbReference>
<feature type="region of interest" description="Disordered" evidence="2">
    <location>
        <begin position="190"/>
        <end position="210"/>
    </location>
</feature>